<feature type="non-terminal residue" evidence="2">
    <location>
        <position position="270"/>
    </location>
</feature>
<keyword evidence="3" id="KW-1185">Reference proteome</keyword>
<comment type="caution">
    <text evidence="2">The sequence shown here is derived from an EMBL/GenBank/DDBJ whole genome shotgun (WGS) entry which is preliminary data.</text>
</comment>
<protein>
    <submittedName>
        <fullName evidence="2">Uncharacterized protein</fullName>
    </submittedName>
</protein>
<accession>A0AA35QFF1</accession>
<feature type="compositionally biased region" description="Polar residues" evidence="1">
    <location>
        <begin position="127"/>
        <end position="136"/>
    </location>
</feature>
<name>A0AA35QFF1_9HYPO</name>
<dbReference type="EMBL" id="CABFNP030001359">
    <property type="protein sequence ID" value="CAI6101044.1"/>
    <property type="molecule type" value="Genomic_DNA"/>
</dbReference>
<feature type="region of interest" description="Disordered" evidence="1">
    <location>
        <begin position="241"/>
        <end position="270"/>
    </location>
</feature>
<feature type="region of interest" description="Disordered" evidence="1">
    <location>
        <begin position="77"/>
        <end position="140"/>
    </location>
</feature>
<proteinExistence type="predicted"/>
<evidence type="ECO:0000256" key="1">
    <source>
        <dbReference type="SAM" id="MobiDB-lite"/>
    </source>
</evidence>
<organism evidence="2 3">
    <name type="scientific">Clonostachys chloroleuca</name>
    <dbReference type="NCBI Taxonomy" id="1926264"/>
    <lineage>
        <taxon>Eukaryota</taxon>
        <taxon>Fungi</taxon>
        <taxon>Dikarya</taxon>
        <taxon>Ascomycota</taxon>
        <taxon>Pezizomycotina</taxon>
        <taxon>Sordariomycetes</taxon>
        <taxon>Hypocreomycetidae</taxon>
        <taxon>Hypocreales</taxon>
        <taxon>Bionectriaceae</taxon>
        <taxon>Clonostachys</taxon>
    </lineage>
</organism>
<dbReference type="AlphaFoldDB" id="A0AA35QFF1"/>
<feature type="compositionally biased region" description="Basic residues" evidence="1">
    <location>
        <begin position="79"/>
        <end position="88"/>
    </location>
</feature>
<feature type="compositionally biased region" description="Polar residues" evidence="1">
    <location>
        <begin position="251"/>
        <end position="270"/>
    </location>
</feature>
<sequence length="270" mass="30195">MMKSDRVLNNKEKRELVRKRVPSAMRKTVDTGVKGEIATFCVFQDPVHDSWSAAAHIPEGQDVPDFNALYRDLQLGRLNQKRRGRRSRIQLDSTSKPKRNQNPPTLSAAATRPKRNQTKAPSAVASLPTTETSSGLPSPAWPVETIETHAEDTIRPDAIIELQSIQDGNPAEIRGGDLDPHNDIDSPLENHDEMISETPKDTENDGDIDQFETICWDASVRPLSPSILDFDIEAELKSFPEFEKLPESPPRCQNMSPEKPQRNTQVTAAR</sequence>
<gene>
    <name evidence="2" type="ORF">CCHLO57077_00016701</name>
</gene>
<dbReference type="Proteomes" id="UP001160390">
    <property type="component" value="Unassembled WGS sequence"/>
</dbReference>
<evidence type="ECO:0000313" key="3">
    <source>
        <dbReference type="Proteomes" id="UP001160390"/>
    </source>
</evidence>
<evidence type="ECO:0000313" key="2">
    <source>
        <dbReference type="EMBL" id="CAI6101044.1"/>
    </source>
</evidence>
<reference evidence="2" key="1">
    <citation type="submission" date="2023-01" db="EMBL/GenBank/DDBJ databases">
        <authorList>
            <person name="Piombo E."/>
        </authorList>
    </citation>
    <scope>NUCLEOTIDE SEQUENCE</scope>
</reference>
<feature type="compositionally biased region" description="Polar residues" evidence="1">
    <location>
        <begin position="90"/>
        <end position="105"/>
    </location>
</feature>